<dbReference type="InterPro" id="IPR028087">
    <property type="entry name" value="Tad_N"/>
</dbReference>
<dbReference type="Proteomes" id="UP000596337">
    <property type="component" value="Chromosome 1"/>
</dbReference>
<dbReference type="RefSeq" id="WP_203346961.1">
    <property type="nucleotide sequence ID" value="NZ_CANMIY010000006.1"/>
</dbReference>
<name>A0AA92LYM6_9VIBR</name>
<evidence type="ECO:0000259" key="1">
    <source>
        <dbReference type="Pfam" id="PF13400"/>
    </source>
</evidence>
<gene>
    <name evidence="2" type="ORF">JOS67_04005</name>
</gene>
<reference evidence="2 3" key="1">
    <citation type="submission" date="2021-01" db="EMBL/GenBank/DDBJ databases">
        <title>Characterization of a novel blaVMB-2- harboring plasmid in Vibrio diabolicus.</title>
        <authorList>
            <person name="Liu M."/>
        </authorList>
    </citation>
    <scope>NUCLEOTIDE SEQUENCE [LARGE SCALE GENOMIC DNA]</scope>
    <source>
        <strain evidence="2 3">SLV18</strain>
    </source>
</reference>
<evidence type="ECO:0000313" key="3">
    <source>
        <dbReference type="Proteomes" id="UP000596337"/>
    </source>
</evidence>
<dbReference type="AlphaFoldDB" id="A0AA92LYM6"/>
<dbReference type="Pfam" id="PF13400">
    <property type="entry name" value="Tad"/>
    <property type="match status" value="1"/>
</dbReference>
<protein>
    <recommendedName>
        <fullName evidence="1">Putative Flp pilus-assembly TadG-like N-terminal domain-containing protein</fullName>
    </recommendedName>
</protein>
<proteinExistence type="predicted"/>
<sequence length="434" mass="46165">MRRNKYSAPRHTQKGITLVLVSLVLLILLGAAAFGIDLNHQVLNKTRLQNAVDSAALAAAVVADERTDTANLSERLALATQAANDALTHFASSDGNQEMVFGAGGGEVTVTFSNDNQTFGEAATFTLGTDGDIYIRVAVSDVPLTQYLSFIFGFDKAVSASAVAGPSADIISTCNVSPIAMCGDVASAELAWGYVPASNPDYNGDEDRNADTIHVLKPPKHKDGGIGAGNYHLLDFGSGKNTVRTMFAGDTEQCLTVGDIVTSETGLAAGPVTQGLNTRFDGGKPQEGITSDKYLEESNVTYDNYQTEYQNNTSNAFYYADYVEGLAACEGGPGTCKSQYYRQDGQRDRRVLRVPIVRCDTAPKKGGKMDLEVLGIGCFFVTQQVKQSGVEGEIYGQFLEDCTVKNASTGVDPDDDGIGPYKIVLYKDPLSGGS</sequence>
<organism evidence="2 3">
    <name type="scientific">Vibrio diabolicus</name>
    <dbReference type="NCBI Taxonomy" id="50719"/>
    <lineage>
        <taxon>Bacteria</taxon>
        <taxon>Pseudomonadati</taxon>
        <taxon>Pseudomonadota</taxon>
        <taxon>Gammaproteobacteria</taxon>
        <taxon>Vibrionales</taxon>
        <taxon>Vibrionaceae</taxon>
        <taxon>Vibrio</taxon>
        <taxon>Vibrio diabolicus subgroup</taxon>
    </lineage>
</organism>
<evidence type="ECO:0000313" key="2">
    <source>
        <dbReference type="EMBL" id="QRG83476.1"/>
    </source>
</evidence>
<dbReference type="EMBL" id="CP069195">
    <property type="protein sequence ID" value="QRG83476.1"/>
    <property type="molecule type" value="Genomic_DNA"/>
</dbReference>
<feature type="domain" description="Putative Flp pilus-assembly TadG-like N-terminal" evidence="1">
    <location>
        <begin position="17"/>
        <end position="60"/>
    </location>
</feature>
<accession>A0AA92LYM6</accession>